<comment type="caution">
    <text evidence="1">The sequence shown here is derived from an EMBL/GenBank/DDBJ whole genome shotgun (WGS) entry which is preliminary data.</text>
</comment>
<protein>
    <recommendedName>
        <fullName evidence="3">F-box domain-containing protein</fullName>
    </recommendedName>
</protein>
<dbReference type="EMBL" id="MU155250">
    <property type="protein sequence ID" value="KAF9477802.1"/>
    <property type="molecule type" value="Genomic_DNA"/>
</dbReference>
<proteinExistence type="predicted"/>
<keyword evidence="2" id="KW-1185">Reference proteome</keyword>
<sequence length="583" mass="66021">MMKSKQCTPPCLKESYYCSKSEKGEPCPPCAELASVDKEIAEAEALVNTLKAKRMIILRQRNNAHDSLTSDLPVEVVCRIFASVLPIDASGNFTLCLNRPTPPSSLKKFRQRRASTQARGPIRMITPLSLGAVSTAWRTIAWAAPELWNSISVSMFPANECYIATVRDWLGRSGKLPLYISINFFGRSPYDLDYKGAKSLLYDTLAQYVDRWFHLTLGTHGNWLPDFVFSNLHQAVMLQTLKFDSENSRAILYDANINLAFNPSLRTISTFRIIPFRNLINVKWENLTHLDTSYLTLHDFFDLFSKAIFLTHFSMLKINPYADDEDGLEDEDEDDSATFVAPQAIIKHGHLRYLSIQSWSPSTDVALTWMALPALQHLSINKRSETILTLLDRSPGPCPLKTLELNLQNLGDHNNELEMVDFLFEIASLETLTIRDLDYINNTHGRQDIHPLLVELQNNVWTEDGWPQCLPSLRTLSIDHLPICWETLVGMVSEHANCVPCIATATPFPPGENIRPLSTVRVRQWGAIDCDDASKGAFPRDRRLAEGVLWALGLDETRDGIKLFVEPHRADSRVSFEDFLRKI</sequence>
<organism evidence="1 2">
    <name type="scientific">Pholiota conissans</name>
    <dbReference type="NCBI Taxonomy" id="109636"/>
    <lineage>
        <taxon>Eukaryota</taxon>
        <taxon>Fungi</taxon>
        <taxon>Dikarya</taxon>
        <taxon>Basidiomycota</taxon>
        <taxon>Agaricomycotina</taxon>
        <taxon>Agaricomycetes</taxon>
        <taxon>Agaricomycetidae</taxon>
        <taxon>Agaricales</taxon>
        <taxon>Agaricineae</taxon>
        <taxon>Strophariaceae</taxon>
        <taxon>Pholiota</taxon>
    </lineage>
</organism>
<dbReference type="AlphaFoldDB" id="A0A9P6CSW9"/>
<dbReference type="Proteomes" id="UP000807469">
    <property type="component" value="Unassembled WGS sequence"/>
</dbReference>
<dbReference type="Gene3D" id="3.80.10.10">
    <property type="entry name" value="Ribonuclease Inhibitor"/>
    <property type="match status" value="1"/>
</dbReference>
<dbReference type="SUPFAM" id="SSF52047">
    <property type="entry name" value="RNI-like"/>
    <property type="match status" value="1"/>
</dbReference>
<evidence type="ECO:0008006" key="3">
    <source>
        <dbReference type="Google" id="ProtNLM"/>
    </source>
</evidence>
<evidence type="ECO:0000313" key="2">
    <source>
        <dbReference type="Proteomes" id="UP000807469"/>
    </source>
</evidence>
<reference evidence="1" key="1">
    <citation type="submission" date="2020-11" db="EMBL/GenBank/DDBJ databases">
        <authorList>
            <consortium name="DOE Joint Genome Institute"/>
            <person name="Ahrendt S."/>
            <person name="Riley R."/>
            <person name="Andreopoulos W."/>
            <person name="Labutti K."/>
            <person name="Pangilinan J."/>
            <person name="Ruiz-Duenas F.J."/>
            <person name="Barrasa J.M."/>
            <person name="Sanchez-Garcia M."/>
            <person name="Camarero S."/>
            <person name="Miyauchi S."/>
            <person name="Serrano A."/>
            <person name="Linde D."/>
            <person name="Babiker R."/>
            <person name="Drula E."/>
            <person name="Ayuso-Fernandez I."/>
            <person name="Pacheco R."/>
            <person name="Padilla G."/>
            <person name="Ferreira P."/>
            <person name="Barriuso J."/>
            <person name="Kellner H."/>
            <person name="Castanera R."/>
            <person name="Alfaro M."/>
            <person name="Ramirez L."/>
            <person name="Pisabarro A.G."/>
            <person name="Kuo A."/>
            <person name="Tritt A."/>
            <person name="Lipzen A."/>
            <person name="He G."/>
            <person name="Yan M."/>
            <person name="Ng V."/>
            <person name="Cullen D."/>
            <person name="Martin F."/>
            <person name="Rosso M.-N."/>
            <person name="Henrissat B."/>
            <person name="Hibbett D."/>
            <person name="Martinez A.T."/>
            <person name="Grigoriev I.V."/>
        </authorList>
    </citation>
    <scope>NUCLEOTIDE SEQUENCE</scope>
    <source>
        <strain evidence="1">CIRM-BRFM 674</strain>
    </source>
</reference>
<dbReference type="OrthoDB" id="2269034at2759"/>
<dbReference type="InterPro" id="IPR032675">
    <property type="entry name" value="LRR_dom_sf"/>
</dbReference>
<accession>A0A9P6CSW9</accession>
<gene>
    <name evidence="1" type="ORF">BDN70DRAFT_880741</name>
</gene>
<evidence type="ECO:0000313" key="1">
    <source>
        <dbReference type="EMBL" id="KAF9477802.1"/>
    </source>
</evidence>
<name>A0A9P6CSW9_9AGAR</name>